<dbReference type="SMART" id="SM00185">
    <property type="entry name" value="ARM"/>
    <property type="match status" value="6"/>
</dbReference>
<evidence type="ECO:0000256" key="4">
    <source>
        <dbReference type="SAM" id="MobiDB-lite"/>
    </source>
</evidence>
<accession>A0A8S9XB19</accession>
<feature type="compositionally biased region" description="Basic and acidic residues" evidence="4">
    <location>
        <begin position="1546"/>
        <end position="1561"/>
    </location>
</feature>
<dbReference type="Pfam" id="PF00514">
    <property type="entry name" value="Arm"/>
    <property type="match status" value="1"/>
</dbReference>
<organism evidence="5 6">
    <name type="scientific">Apolygus lucorum</name>
    <name type="common">Small green plant bug</name>
    <name type="synonym">Lygocoris lucorum</name>
    <dbReference type="NCBI Taxonomy" id="248454"/>
    <lineage>
        <taxon>Eukaryota</taxon>
        <taxon>Metazoa</taxon>
        <taxon>Ecdysozoa</taxon>
        <taxon>Arthropoda</taxon>
        <taxon>Hexapoda</taxon>
        <taxon>Insecta</taxon>
        <taxon>Pterygota</taxon>
        <taxon>Neoptera</taxon>
        <taxon>Paraneoptera</taxon>
        <taxon>Hemiptera</taxon>
        <taxon>Heteroptera</taxon>
        <taxon>Panheteroptera</taxon>
        <taxon>Cimicomorpha</taxon>
        <taxon>Miridae</taxon>
        <taxon>Mirini</taxon>
        <taxon>Apolygus</taxon>
    </lineage>
</organism>
<name>A0A8S9XB19_APOLU</name>
<feature type="compositionally biased region" description="Polar residues" evidence="4">
    <location>
        <begin position="1494"/>
        <end position="1525"/>
    </location>
</feature>
<feature type="compositionally biased region" description="Basic and acidic residues" evidence="4">
    <location>
        <begin position="1330"/>
        <end position="1343"/>
    </location>
</feature>
<feature type="compositionally biased region" description="Basic and acidic residues" evidence="4">
    <location>
        <begin position="1305"/>
        <end position="1318"/>
    </location>
</feature>
<dbReference type="GO" id="GO:0016342">
    <property type="term" value="C:catenin complex"/>
    <property type="evidence" value="ECO:0007669"/>
    <property type="project" value="TreeGrafter"/>
</dbReference>
<sequence length="1574" mass="171102">MTLPVSSYEELLNRVRSLTHETRQLQRQIDAPLLDHNENERLMNSTFATEWSFKPRADGFALDAPITSTPQPNKDVVGTRWTKEQGASPEAKEQEESPSSQGNERGMKLIGQGPMCHSTTAGNTKQAMCDGGLSYSYSYSSEQLGTKVEMVYNLLSMLGTHDRAEMTSTLLAMSSSPDSCKAMRQSGCLSLLVQLVHSSGESAVVRQRAAQALRNMVFCHGDDKRGRREARVLRLLDQVTNYCDTLASGGSENHVEETHPGPAIAALMKLSFDEEHRLAMCQLGALYVVARLVQVEAPYQSECCITLKRYCWDGVDESHPFMTALVAQLSSTSEDLTQVTASVLRNLSWRADAASKQSLREVGSVSALVKASMTASREPTLKSVLSALWNLSAHCNINKVDICGVEGALQYLVQMLNYQSSSKTLAVVENAGGILRNISSHIAVREDYRKVLREQNCLAILLRQLQSASLTVVSNACGTLWNLSARCATDQHALVALGAVPMLTSLAHSRHRMIAMGASAALKNLLPVRLAHQQASTPSGSASLLVRKRRALEAELNSSLSETCDNIESCPQWDSDKESTTSQAKDECDQINHSVQQITLDEATDQPINYSLKYCENENKGAETDNDTVNYSIKFKEPEDTEEKKFPGTFKEESGPQSDYAETDLDQLTDYSLRYSEEEQNDTSNPQNAKSEESKPSIDSNLAETSPEKRDQAKSAVLETPLMFSRCSSLGSLSSCEQQDDCRSSVVSEFSRMTSGIMSPSDLPDSPTQTVPPSPRVKAPPSLPVTIEEAKPRDVPGVFDDAVVAFKEESTPAQFSTATSLSDLTFDDEQQETVCEKLLAAVSEEEDERILATCISSGMQNNRESNLSRIPRVRGIPVKAPTNIVRPSNQALDETPVQFCTEDTPASLSHATSHSELSCALSDASSDHENILAECIQSGMPQPQIGNSTSEKKQSKIQTAQISPNLKAAVVKPRPVSIPTSRMRQLVTEDEVNVFATEGSPGNFSIRSSLSDLTINSKPEKLESNSSPPDNASPPTSLDHEASVEDAEQEDQALLMLISSGLPTSHSGSGGGKVDNAPKDTDTWAEDSLSYPSVSLTMPAVQSYNSDEDEKTEKDDTTLCDSRVIKLESGKVALISHLDMEGSYQCLDQVQPPSNMASILSLSGSASVHEKEPLKKDFELHGSMQSLQELEMVQPPSGMNSIISLSSSLDTEAKRRPLLRAESLLENARPPTDMDDMPDLDNSIMSVASLTSEIAESLEDLTLEATPPSQRKAKQRRDLGKFRYNTYVVSKNSEKKLPPLQPEQEAAKSTESLDKETSPKPSKITPKQRRQADRERFRTRTIHDGPPPFDRLSSVESECQISEGSLSPHEPPSESTSEADEPPRPIVTKPPEVKSIRTGSAGRGSAIPVGVRSPVKVTPPTGKKKPVGTAAPLQRQGTFTKDEAGSSIPVPIKSKIASPLKKNPLVASKSVGNCSGGRGRAASLPNKSGMGVRTSLSNQSLKSVCSEQNGGTRWHSNSSLNSSPAPTGAAREPRKDPASKIASLWKKVDESKKKQPGKDTRVWIPPEPKSKQVA</sequence>
<dbReference type="PANTHER" id="PTHR12607">
    <property type="entry name" value="ADENOMATOUS POLYPOSIS COLI PROTEIN FAMILY"/>
    <property type="match status" value="1"/>
</dbReference>
<dbReference type="InterPro" id="IPR000225">
    <property type="entry name" value="Armadillo"/>
</dbReference>
<feature type="repeat" description="ARM" evidence="3">
    <location>
        <begin position="187"/>
        <end position="216"/>
    </location>
</feature>
<feature type="region of interest" description="Disordered" evidence="4">
    <location>
        <begin position="1018"/>
        <end position="1048"/>
    </location>
</feature>
<feature type="region of interest" description="Disordered" evidence="4">
    <location>
        <begin position="1466"/>
        <end position="1574"/>
    </location>
</feature>
<gene>
    <name evidence="5" type="ORF">GE061_017388</name>
</gene>
<dbReference type="GO" id="GO:0007389">
    <property type="term" value="P:pattern specification process"/>
    <property type="evidence" value="ECO:0007669"/>
    <property type="project" value="TreeGrafter"/>
</dbReference>
<feature type="region of interest" description="Disordered" evidence="4">
    <location>
        <begin position="63"/>
        <end position="108"/>
    </location>
</feature>
<dbReference type="PROSITE" id="PS50176">
    <property type="entry name" value="ARM_REPEAT"/>
    <property type="match status" value="2"/>
</dbReference>
<dbReference type="GO" id="GO:0016477">
    <property type="term" value="P:cell migration"/>
    <property type="evidence" value="ECO:0007669"/>
    <property type="project" value="TreeGrafter"/>
</dbReference>
<dbReference type="Pfam" id="PF05923">
    <property type="entry name" value="APC_r"/>
    <property type="match status" value="3"/>
</dbReference>
<feature type="repeat" description="ARM" evidence="3">
    <location>
        <begin position="407"/>
        <end position="441"/>
    </location>
</feature>
<dbReference type="GO" id="GO:0016055">
    <property type="term" value="P:Wnt signaling pathway"/>
    <property type="evidence" value="ECO:0007669"/>
    <property type="project" value="UniProtKB-KW"/>
</dbReference>
<dbReference type="EMBL" id="WIXP02000008">
    <property type="protein sequence ID" value="KAF6206163.1"/>
    <property type="molecule type" value="Genomic_DNA"/>
</dbReference>
<feature type="region of interest" description="Disordered" evidence="4">
    <location>
        <begin position="1293"/>
        <end position="1446"/>
    </location>
</feature>
<feature type="region of interest" description="Disordered" evidence="4">
    <location>
        <begin position="676"/>
        <end position="714"/>
    </location>
</feature>
<evidence type="ECO:0000256" key="3">
    <source>
        <dbReference type="PROSITE-ProRule" id="PRU00259"/>
    </source>
</evidence>
<evidence type="ECO:0000256" key="1">
    <source>
        <dbReference type="ARBA" id="ARBA00009051"/>
    </source>
</evidence>
<dbReference type="GO" id="GO:0007399">
    <property type="term" value="P:nervous system development"/>
    <property type="evidence" value="ECO:0007669"/>
    <property type="project" value="TreeGrafter"/>
</dbReference>
<feature type="region of interest" description="Disordered" evidence="4">
    <location>
        <begin position="620"/>
        <end position="663"/>
    </location>
</feature>
<keyword evidence="6" id="KW-1185">Reference proteome</keyword>
<dbReference type="Gene3D" id="1.25.10.10">
    <property type="entry name" value="Leucine-rich Repeat Variant"/>
    <property type="match status" value="1"/>
</dbReference>
<dbReference type="InterPro" id="IPR011989">
    <property type="entry name" value="ARM-like"/>
</dbReference>
<comment type="caution">
    <text evidence="5">The sequence shown here is derived from an EMBL/GenBank/DDBJ whole genome shotgun (WGS) entry which is preliminary data.</text>
</comment>
<dbReference type="InterPro" id="IPR009240">
    <property type="entry name" value="APC_15aa_rpt"/>
</dbReference>
<evidence type="ECO:0008006" key="7">
    <source>
        <dbReference type="Google" id="ProtNLM"/>
    </source>
</evidence>
<evidence type="ECO:0000313" key="5">
    <source>
        <dbReference type="EMBL" id="KAF6206163.1"/>
    </source>
</evidence>
<dbReference type="GO" id="GO:0030877">
    <property type="term" value="C:beta-catenin destruction complex"/>
    <property type="evidence" value="ECO:0007669"/>
    <property type="project" value="TreeGrafter"/>
</dbReference>
<dbReference type="InterPro" id="IPR026818">
    <property type="entry name" value="Apc_fam"/>
</dbReference>
<dbReference type="InterPro" id="IPR009223">
    <property type="entry name" value="APC_rpt"/>
</dbReference>
<dbReference type="OrthoDB" id="5918429at2759"/>
<comment type="similarity">
    <text evidence="1">Belongs to the adenomatous polyposis coli (APC) family.</text>
</comment>
<dbReference type="GO" id="GO:0005881">
    <property type="term" value="C:cytoplasmic microtubule"/>
    <property type="evidence" value="ECO:0007669"/>
    <property type="project" value="TreeGrafter"/>
</dbReference>
<evidence type="ECO:0000256" key="2">
    <source>
        <dbReference type="ARBA" id="ARBA00022687"/>
    </source>
</evidence>
<dbReference type="GO" id="GO:0008013">
    <property type="term" value="F:beta-catenin binding"/>
    <property type="evidence" value="ECO:0007669"/>
    <property type="project" value="InterPro"/>
</dbReference>
<dbReference type="InterPro" id="IPR041257">
    <property type="entry name" value="APC_rep"/>
</dbReference>
<dbReference type="GO" id="GO:0008017">
    <property type="term" value="F:microtubule binding"/>
    <property type="evidence" value="ECO:0007669"/>
    <property type="project" value="TreeGrafter"/>
</dbReference>
<dbReference type="PANTHER" id="PTHR12607:SF12">
    <property type="entry name" value="APC-LIKE, ISOFORM A-RELATED"/>
    <property type="match status" value="1"/>
</dbReference>
<dbReference type="GO" id="GO:0001708">
    <property type="term" value="P:cell fate specification"/>
    <property type="evidence" value="ECO:0007669"/>
    <property type="project" value="TreeGrafter"/>
</dbReference>
<dbReference type="SUPFAM" id="SSF48371">
    <property type="entry name" value="ARM repeat"/>
    <property type="match status" value="1"/>
</dbReference>
<dbReference type="Pfam" id="PF05972">
    <property type="entry name" value="APC_15aa"/>
    <property type="match status" value="1"/>
</dbReference>
<proteinExistence type="inferred from homology"/>
<dbReference type="InterPro" id="IPR016024">
    <property type="entry name" value="ARM-type_fold"/>
</dbReference>
<feature type="compositionally biased region" description="Low complexity" evidence="4">
    <location>
        <begin position="1024"/>
        <end position="1037"/>
    </location>
</feature>
<feature type="region of interest" description="Disordered" evidence="4">
    <location>
        <begin position="755"/>
        <end position="782"/>
    </location>
</feature>
<dbReference type="GO" id="GO:0090090">
    <property type="term" value="P:negative regulation of canonical Wnt signaling pathway"/>
    <property type="evidence" value="ECO:0007669"/>
    <property type="project" value="TreeGrafter"/>
</dbReference>
<reference evidence="5" key="1">
    <citation type="journal article" date="2021" name="Mol. Ecol. Resour.">
        <title>Apolygus lucorum genome provides insights into omnivorousness and mesophyll feeding.</title>
        <authorList>
            <person name="Liu Y."/>
            <person name="Liu H."/>
            <person name="Wang H."/>
            <person name="Huang T."/>
            <person name="Liu B."/>
            <person name="Yang B."/>
            <person name="Yin L."/>
            <person name="Li B."/>
            <person name="Zhang Y."/>
            <person name="Zhang S."/>
            <person name="Jiang F."/>
            <person name="Zhang X."/>
            <person name="Ren Y."/>
            <person name="Wang B."/>
            <person name="Wang S."/>
            <person name="Lu Y."/>
            <person name="Wu K."/>
            <person name="Fan W."/>
            <person name="Wang G."/>
        </authorList>
    </citation>
    <scope>NUCLEOTIDE SEQUENCE</scope>
    <source>
        <strain evidence="5">12Hb</strain>
    </source>
</reference>
<feature type="region of interest" description="Disordered" evidence="4">
    <location>
        <begin position="1061"/>
        <end position="1085"/>
    </location>
</feature>
<feature type="compositionally biased region" description="Low complexity" evidence="4">
    <location>
        <begin position="1362"/>
        <end position="1376"/>
    </location>
</feature>
<dbReference type="Proteomes" id="UP000466442">
    <property type="component" value="Unassembled WGS sequence"/>
</dbReference>
<dbReference type="GO" id="GO:0007026">
    <property type="term" value="P:negative regulation of microtubule depolymerization"/>
    <property type="evidence" value="ECO:0007669"/>
    <property type="project" value="TreeGrafter"/>
</dbReference>
<evidence type="ECO:0000313" key="6">
    <source>
        <dbReference type="Proteomes" id="UP000466442"/>
    </source>
</evidence>
<protein>
    <recommendedName>
        <fullName evidence="7">Adenomatous polyposis coli protein basic domain-containing protein</fullName>
    </recommendedName>
</protein>
<keyword evidence="2" id="KW-0879">Wnt signaling pathway</keyword>
<feature type="compositionally biased region" description="Basic and acidic residues" evidence="4">
    <location>
        <begin position="634"/>
        <end position="654"/>
    </location>
</feature>
<dbReference type="Pfam" id="PF18797">
    <property type="entry name" value="APC_rep"/>
    <property type="match status" value="1"/>
</dbReference>